<accession>A0ACB8S7D8</accession>
<organism evidence="1 2">
    <name type="scientific">Auriscalpium vulgare</name>
    <dbReference type="NCBI Taxonomy" id="40419"/>
    <lineage>
        <taxon>Eukaryota</taxon>
        <taxon>Fungi</taxon>
        <taxon>Dikarya</taxon>
        <taxon>Basidiomycota</taxon>
        <taxon>Agaricomycotina</taxon>
        <taxon>Agaricomycetes</taxon>
        <taxon>Russulales</taxon>
        <taxon>Auriscalpiaceae</taxon>
        <taxon>Auriscalpium</taxon>
    </lineage>
</organism>
<evidence type="ECO:0000313" key="2">
    <source>
        <dbReference type="Proteomes" id="UP000814033"/>
    </source>
</evidence>
<proteinExistence type="predicted"/>
<sequence>MTAVLSAFDALRKDCVMPSLDDSHVNYSPSSSTSTDWKSKYYEVADMLSETKNELDDFHQSSKELEEELERELQRTEKSQQDLRVKVEKAENERDSWKGKFMSLQTNHNSTTASLQRELDTLRQQYQKIKVQLRELEMGNDDLERNERAVSSSLADVEARYAKALEEKILLEHELIDKASLEEECQRLKDELRDANAEVSILREQLDTAQARVSTLVASSSSEASLFAPSVPHLPQTSDEDLLHTAPPPDLQLADLSLESDVPETPRPSTSSLGSDAGQSALLQRAGFALPRHKVTSPQTPTALGRSTTLPSFSTPTRLPPRTTITQPTPRVHATPAMATAAGSVAATTSKNKGVQMVSEMRARVKNLEQKIHTRVPRLRMGSTSRPNPNALTTSSISKPSNLTSSSSSSSLHLKSSDRPTLLSRHSADNDEKKRTPAGDNSGWVLVMEDSPSPIKNREKEMRRTSTPSTATSNFRPYLSSMSPPPTSPLDGKDALSRSTISSGLRRPQSRLSTSTEGRSSVSTTATVSSIPTPTSRPATPTLLPVPSSGLYGHTSTAGVTGLKRSTGPGLGPYSNAKRSSLGSSTAGSPPNLNYMSDSGIPHRERPTSVPALARITNSASSSSPSAYRNSPGGKALPSLPHSNVTVRGSKLPSPSSLSQSRIGRPNFGASGRRSAGGDGVDLESKFLDARATGRPRSGSSAPSGR</sequence>
<comment type="caution">
    <text evidence="1">The sequence shown here is derived from an EMBL/GenBank/DDBJ whole genome shotgun (WGS) entry which is preliminary data.</text>
</comment>
<reference evidence="1" key="1">
    <citation type="submission" date="2021-02" db="EMBL/GenBank/DDBJ databases">
        <authorList>
            <consortium name="DOE Joint Genome Institute"/>
            <person name="Ahrendt S."/>
            <person name="Looney B.P."/>
            <person name="Miyauchi S."/>
            <person name="Morin E."/>
            <person name="Drula E."/>
            <person name="Courty P.E."/>
            <person name="Chicoki N."/>
            <person name="Fauchery L."/>
            <person name="Kohler A."/>
            <person name="Kuo A."/>
            <person name="Labutti K."/>
            <person name="Pangilinan J."/>
            <person name="Lipzen A."/>
            <person name="Riley R."/>
            <person name="Andreopoulos W."/>
            <person name="He G."/>
            <person name="Johnson J."/>
            <person name="Barry K.W."/>
            <person name="Grigoriev I.V."/>
            <person name="Nagy L."/>
            <person name="Hibbett D."/>
            <person name="Henrissat B."/>
            <person name="Matheny P.B."/>
            <person name="Labbe J."/>
            <person name="Martin F."/>
        </authorList>
    </citation>
    <scope>NUCLEOTIDE SEQUENCE</scope>
    <source>
        <strain evidence="1">FP105234-sp</strain>
    </source>
</reference>
<evidence type="ECO:0000313" key="1">
    <source>
        <dbReference type="EMBL" id="KAI0051730.1"/>
    </source>
</evidence>
<gene>
    <name evidence="1" type="ORF">FA95DRAFT_1484716</name>
</gene>
<keyword evidence="2" id="KW-1185">Reference proteome</keyword>
<dbReference type="Proteomes" id="UP000814033">
    <property type="component" value="Unassembled WGS sequence"/>
</dbReference>
<protein>
    <submittedName>
        <fullName evidence="1">Uncharacterized protein</fullName>
    </submittedName>
</protein>
<reference evidence="1" key="2">
    <citation type="journal article" date="2022" name="New Phytol.">
        <title>Evolutionary transition to the ectomycorrhizal habit in the genomes of a hyperdiverse lineage of mushroom-forming fungi.</title>
        <authorList>
            <person name="Looney B."/>
            <person name="Miyauchi S."/>
            <person name="Morin E."/>
            <person name="Drula E."/>
            <person name="Courty P.E."/>
            <person name="Kohler A."/>
            <person name="Kuo A."/>
            <person name="LaButti K."/>
            <person name="Pangilinan J."/>
            <person name="Lipzen A."/>
            <person name="Riley R."/>
            <person name="Andreopoulos W."/>
            <person name="He G."/>
            <person name="Johnson J."/>
            <person name="Nolan M."/>
            <person name="Tritt A."/>
            <person name="Barry K.W."/>
            <person name="Grigoriev I.V."/>
            <person name="Nagy L.G."/>
            <person name="Hibbett D."/>
            <person name="Henrissat B."/>
            <person name="Matheny P.B."/>
            <person name="Labbe J."/>
            <person name="Martin F.M."/>
        </authorList>
    </citation>
    <scope>NUCLEOTIDE SEQUENCE</scope>
    <source>
        <strain evidence="1">FP105234-sp</strain>
    </source>
</reference>
<name>A0ACB8S7D8_9AGAM</name>
<dbReference type="EMBL" id="MU275850">
    <property type="protein sequence ID" value="KAI0051730.1"/>
    <property type="molecule type" value="Genomic_DNA"/>
</dbReference>